<organism evidence="1">
    <name type="scientific">Phaeocystis antarctica</name>
    <dbReference type="NCBI Taxonomy" id="33657"/>
    <lineage>
        <taxon>Eukaryota</taxon>
        <taxon>Haptista</taxon>
        <taxon>Haptophyta</taxon>
        <taxon>Prymnesiophyceae</taxon>
        <taxon>Phaeocystales</taxon>
        <taxon>Phaeocystaceae</taxon>
        <taxon>Phaeocystis</taxon>
    </lineage>
</organism>
<accession>A0A7S0HCB3</accession>
<proteinExistence type="predicted"/>
<evidence type="ECO:0000313" key="1">
    <source>
        <dbReference type="EMBL" id="CAD8472874.1"/>
    </source>
</evidence>
<dbReference type="EMBL" id="HBEP01005555">
    <property type="protein sequence ID" value="CAD8472874.1"/>
    <property type="molecule type" value="Transcribed_RNA"/>
</dbReference>
<protein>
    <recommendedName>
        <fullName evidence="2">Peroxiredoxin</fullName>
    </recommendedName>
</protein>
<evidence type="ECO:0008006" key="2">
    <source>
        <dbReference type="Google" id="ProtNLM"/>
    </source>
</evidence>
<sequence length="107" mass="11400">MQAWKKDQGLAGSEMVEFLADKDGALTNALGLRLTGEDKPYGQFDGPNNALGMHSNRCKRAAMYLQDGVVKVLAVAERGPNGEADPAGDDFPEVTLIEALLPQIKAA</sequence>
<gene>
    <name evidence="1" type="ORF">PANT1444_LOCUS3088</name>
</gene>
<reference evidence="1" key="1">
    <citation type="submission" date="2021-01" db="EMBL/GenBank/DDBJ databases">
        <authorList>
            <person name="Corre E."/>
            <person name="Pelletier E."/>
            <person name="Niang G."/>
            <person name="Scheremetjew M."/>
            <person name="Finn R."/>
            <person name="Kale V."/>
            <person name="Holt S."/>
            <person name="Cochrane G."/>
            <person name="Meng A."/>
            <person name="Brown T."/>
            <person name="Cohen L."/>
        </authorList>
    </citation>
    <scope>NUCLEOTIDE SEQUENCE</scope>
    <source>
        <strain evidence="1">CCMP1374</strain>
    </source>
</reference>
<name>A0A7S0HCB3_9EUKA</name>
<dbReference type="Gene3D" id="3.40.30.10">
    <property type="entry name" value="Glutaredoxin"/>
    <property type="match status" value="1"/>
</dbReference>
<dbReference type="AlphaFoldDB" id="A0A7S0HCB3"/>